<keyword evidence="6" id="KW-0695">RNA-directed DNA polymerase</keyword>
<dbReference type="EMBL" id="UYWX01020601">
    <property type="protein sequence ID" value="VDM33490.1"/>
    <property type="molecule type" value="Genomic_DNA"/>
</dbReference>
<evidence type="ECO:0000313" key="8">
    <source>
        <dbReference type="EMBL" id="VDM33490.1"/>
    </source>
</evidence>
<evidence type="ECO:0000256" key="4">
    <source>
        <dbReference type="ARBA" id="ARBA00022759"/>
    </source>
</evidence>
<keyword evidence="9" id="KW-1185">Reference proteome</keyword>
<keyword evidence="2" id="KW-0548">Nucleotidyltransferase</keyword>
<dbReference type="AlphaFoldDB" id="A0A0R3X5T4"/>
<keyword evidence="3" id="KW-0540">Nuclease</keyword>
<dbReference type="GO" id="GO:0003964">
    <property type="term" value="F:RNA-directed DNA polymerase activity"/>
    <property type="evidence" value="ECO:0007669"/>
    <property type="project" value="UniProtKB-KW"/>
</dbReference>
<evidence type="ECO:0000259" key="7">
    <source>
        <dbReference type="Pfam" id="PF17917"/>
    </source>
</evidence>
<keyword evidence="5" id="KW-0378">Hydrolase</keyword>
<organism evidence="10">
    <name type="scientific">Hydatigena taeniaeformis</name>
    <name type="common">Feline tapeworm</name>
    <name type="synonym">Taenia taeniaeformis</name>
    <dbReference type="NCBI Taxonomy" id="6205"/>
    <lineage>
        <taxon>Eukaryota</taxon>
        <taxon>Metazoa</taxon>
        <taxon>Spiralia</taxon>
        <taxon>Lophotrochozoa</taxon>
        <taxon>Platyhelminthes</taxon>
        <taxon>Cestoda</taxon>
        <taxon>Eucestoda</taxon>
        <taxon>Cyclophyllidea</taxon>
        <taxon>Taeniidae</taxon>
        <taxon>Hydatigera</taxon>
    </lineage>
</organism>
<gene>
    <name evidence="8" type="ORF">TTAC_LOCUS8832</name>
</gene>
<evidence type="ECO:0000313" key="9">
    <source>
        <dbReference type="Proteomes" id="UP000274429"/>
    </source>
</evidence>
<evidence type="ECO:0000256" key="5">
    <source>
        <dbReference type="ARBA" id="ARBA00022801"/>
    </source>
</evidence>
<keyword evidence="4" id="KW-0255">Endonuclease</keyword>
<dbReference type="GO" id="GO:0004519">
    <property type="term" value="F:endonuclease activity"/>
    <property type="evidence" value="ECO:0007669"/>
    <property type="project" value="UniProtKB-KW"/>
</dbReference>
<sequence length="149" mass="17246">MRQESATERELFALYEMVRHFKHYLVGKQFIVPTDRQGLTYATVERANCSPLKNMQYADPDTIPVYEELQTVLAKSTAEELADGKKEFLELSWNSKFVTPFEKRYKNDDDEEDDLNPKRRPVFMKVGMAKGIPLEANDNPPILVQLKTS</sequence>
<evidence type="ECO:0000256" key="3">
    <source>
        <dbReference type="ARBA" id="ARBA00022722"/>
    </source>
</evidence>
<proteinExistence type="predicted"/>
<protein>
    <submittedName>
        <fullName evidence="10">RT_RNaseH domain-containing protein</fullName>
    </submittedName>
</protein>
<evidence type="ECO:0000256" key="6">
    <source>
        <dbReference type="ARBA" id="ARBA00022918"/>
    </source>
</evidence>
<name>A0A0R3X5T4_HYDTA</name>
<accession>A0A0R3X5T4</accession>
<dbReference type="InterPro" id="IPR041373">
    <property type="entry name" value="RT_RNaseH"/>
</dbReference>
<keyword evidence="1" id="KW-0808">Transferase</keyword>
<dbReference type="WBParaSite" id="TTAC_0000884701-mRNA-1">
    <property type="protein sequence ID" value="TTAC_0000884701-mRNA-1"/>
    <property type="gene ID" value="TTAC_0000884701"/>
</dbReference>
<dbReference type="Pfam" id="PF17917">
    <property type="entry name" value="RT_RNaseH"/>
    <property type="match status" value="1"/>
</dbReference>
<reference evidence="8 9" key="2">
    <citation type="submission" date="2018-11" db="EMBL/GenBank/DDBJ databases">
        <authorList>
            <consortium name="Pathogen Informatics"/>
        </authorList>
    </citation>
    <scope>NUCLEOTIDE SEQUENCE [LARGE SCALE GENOMIC DNA]</scope>
</reference>
<evidence type="ECO:0000313" key="10">
    <source>
        <dbReference type="WBParaSite" id="TTAC_0000884701-mRNA-1"/>
    </source>
</evidence>
<evidence type="ECO:0000256" key="2">
    <source>
        <dbReference type="ARBA" id="ARBA00022695"/>
    </source>
</evidence>
<evidence type="ECO:0000256" key="1">
    <source>
        <dbReference type="ARBA" id="ARBA00022679"/>
    </source>
</evidence>
<dbReference type="OrthoDB" id="6254850at2759"/>
<dbReference type="GO" id="GO:0016787">
    <property type="term" value="F:hydrolase activity"/>
    <property type="evidence" value="ECO:0007669"/>
    <property type="project" value="UniProtKB-KW"/>
</dbReference>
<feature type="domain" description="Reverse transcriptase RNase H-like" evidence="7">
    <location>
        <begin position="5"/>
        <end position="47"/>
    </location>
</feature>
<reference evidence="10" key="1">
    <citation type="submission" date="2017-02" db="UniProtKB">
        <authorList>
            <consortium name="WormBaseParasite"/>
        </authorList>
    </citation>
    <scope>IDENTIFICATION</scope>
</reference>
<dbReference type="Proteomes" id="UP000274429">
    <property type="component" value="Unassembled WGS sequence"/>
</dbReference>